<dbReference type="InterPro" id="IPR023405">
    <property type="entry name" value="Topo_IA_core_domain"/>
</dbReference>
<evidence type="ECO:0000313" key="15">
    <source>
        <dbReference type="Proteomes" id="UP000198755"/>
    </source>
</evidence>
<dbReference type="NCBIfam" id="TIGR01051">
    <property type="entry name" value="topA_bact"/>
    <property type="match status" value="1"/>
</dbReference>
<keyword evidence="7 10" id="KW-0799">Topoisomerase</keyword>
<feature type="site" description="Interaction with DNA" evidence="10">
    <location>
        <position position="141"/>
    </location>
</feature>
<keyword evidence="3" id="KW-0479">Metal-binding</keyword>
<protein>
    <recommendedName>
        <fullName evidence="10">DNA topoisomerase 1</fullName>
        <ecNumber evidence="10">5.6.2.1</ecNumber>
    </recommendedName>
    <alternativeName>
        <fullName evidence="10">DNA topoisomerase I</fullName>
    </alternativeName>
</protein>
<feature type="compositionally biased region" description="Low complexity" evidence="11">
    <location>
        <begin position="962"/>
        <end position="981"/>
    </location>
</feature>
<dbReference type="GO" id="GO:0005694">
    <property type="term" value="C:chromosome"/>
    <property type="evidence" value="ECO:0007669"/>
    <property type="project" value="InterPro"/>
</dbReference>
<dbReference type="Gene3D" id="3.30.65.10">
    <property type="entry name" value="Bacterial Topoisomerase I, domain 1"/>
    <property type="match status" value="1"/>
</dbReference>
<organism evidence="14 15">
    <name type="scientific">Methylocapsa palsarum</name>
    <dbReference type="NCBI Taxonomy" id="1612308"/>
    <lineage>
        <taxon>Bacteria</taxon>
        <taxon>Pseudomonadati</taxon>
        <taxon>Pseudomonadota</taxon>
        <taxon>Alphaproteobacteria</taxon>
        <taxon>Hyphomicrobiales</taxon>
        <taxon>Beijerinckiaceae</taxon>
        <taxon>Methylocapsa</taxon>
    </lineage>
</organism>
<dbReference type="Proteomes" id="UP000198755">
    <property type="component" value="Unassembled WGS sequence"/>
</dbReference>
<dbReference type="GO" id="GO:0006265">
    <property type="term" value="P:DNA topological change"/>
    <property type="evidence" value="ECO:0007669"/>
    <property type="project" value="UniProtKB-UniRule"/>
</dbReference>
<dbReference type="Gene3D" id="1.10.290.10">
    <property type="entry name" value="Topoisomerase I, domain 4"/>
    <property type="match status" value="1"/>
</dbReference>
<proteinExistence type="inferred from homology"/>
<keyword evidence="8 10" id="KW-0238">DNA-binding</keyword>
<evidence type="ECO:0000256" key="4">
    <source>
        <dbReference type="ARBA" id="ARBA00022771"/>
    </source>
</evidence>
<dbReference type="InterPro" id="IPR003602">
    <property type="entry name" value="Topo_IA_DNA-bd_dom"/>
</dbReference>
<dbReference type="InterPro" id="IPR025589">
    <property type="entry name" value="Toprim_C_rpt"/>
</dbReference>
<dbReference type="GO" id="GO:0003917">
    <property type="term" value="F:DNA topoisomerase type I (single strand cut, ATP-independent) activity"/>
    <property type="evidence" value="ECO:0007669"/>
    <property type="project" value="UniProtKB-UniRule"/>
</dbReference>
<feature type="compositionally biased region" description="Low complexity" evidence="11">
    <location>
        <begin position="914"/>
        <end position="926"/>
    </location>
</feature>
<dbReference type="PRINTS" id="PR00417">
    <property type="entry name" value="PRTPISMRASEI"/>
</dbReference>
<dbReference type="OrthoDB" id="9804262at2"/>
<feature type="domain" description="Toprim" evidence="12">
    <location>
        <begin position="1"/>
        <end position="111"/>
    </location>
</feature>
<dbReference type="InterPro" id="IPR005733">
    <property type="entry name" value="TopoI_bac-type"/>
</dbReference>
<comment type="caution">
    <text evidence="10">Lacks conserved residue(s) required for the propagation of feature annotation.</text>
</comment>
<feature type="region of interest" description="Interaction with DNA" evidence="10">
    <location>
        <begin position="165"/>
        <end position="170"/>
    </location>
</feature>
<dbReference type="CDD" id="cd03363">
    <property type="entry name" value="TOPRIM_TopoIA_TopoI"/>
    <property type="match status" value="1"/>
</dbReference>
<evidence type="ECO:0000256" key="11">
    <source>
        <dbReference type="SAM" id="MobiDB-lite"/>
    </source>
</evidence>
<feature type="site" description="Interaction with DNA" evidence="10">
    <location>
        <position position="145"/>
    </location>
</feature>
<dbReference type="InterPro" id="IPR013497">
    <property type="entry name" value="Topo_IA_cen"/>
</dbReference>
<dbReference type="GO" id="GO:0008270">
    <property type="term" value="F:zinc ion binding"/>
    <property type="evidence" value="ECO:0007669"/>
    <property type="project" value="UniProtKB-KW"/>
</dbReference>
<dbReference type="InterPro" id="IPR000380">
    <property type="entry name" value="Topo_IA"/>
</dbReference>
<dbReference type="SMART" id="SM00493">
    <property type="entry name" value="TOPRIM"/>
    <property type="match status" value="1"/>
</dbReference>
<evidence type="ECO:0000259" key="12">
    <source>
        <dbReference type="PROSITE" id="PS50880"/>
    </source>
</evidence>
<dbReference type="Gene3D" id="3.40.50.140">
    <property type="match status" value="1"/>
</dbReference>
<feature type="region of interest" description="Disordered" evidence="11">
    <location>
        <begin position="900"/>
        <end position="989"/>
    </location>
</feature>
<keyword evidence="15" id="KW-1185">Reference proteome</keyword>
<dbReference type="SUPFAM" id="SSF56712">
    <property type="entry name" value="Prokaryotic type I DNA topoisomerase"/>
    <property type="match status" value="1"/>
</dbReference>
<dbReference type="InterPro" id="IPR013826">
    <property type="entry name" value="Topo_IA_cen_sub3"/>
</dbReference>
<dbReference type="InterPro" id="IPR006171">
    <property type="entry name" value="TOPRIM_dom"/>
</dbReference>
<dbReference type="InterPro" id="IPR013825">
    <property type="entry name" value="Topo_IA_cen_sub2"/>
</dbReference>
<dbReference type="Pfam" id="PF13368">
    <property type="entry name" value="Toprim_C_rpt"/>
    <property type="match status" value="4"/>
</dbReference>
<dbReference type="GO" id="GO:0003677">
    <property type="term" value="F:DNA binding"/>
    <property type="evidence" value="ECO:0007669"/>
    <property type="project" value="UniProtKB-KW"/>
</dbReference>
<evidence type="ECO:0000256" key="3">
    <source>
        <dbReference type="ARBA" id="ARBA00022723"/>
    </source>
</evidence>
<dbReference type="STRING" id="1612308.SAMN05444581_110134"/>
<dbReference type="EMBL" id="FOSN01000010">
    <property type="protein sequence ID" value="SFK56329.1"/>
    <property type="molecule type" value="Genomic_DNA"/>
</dbReference>
<dbReference type="Pfam" id="PF01396">
    <property type="entry name" value="Zn_ribbon_Top1"/>
    <property type="match status" value="1"/>
</dbReference>
<evidence type="ECO:0000259" key="13">
    <source>
        <dbReference type="PROSITE" id="PS52039"/>
    </source>
</evidence>
<keyword evidence="6" id="KW-0460">Magnesium</keyword>
<evidence type="ECO:0000256" key="5">
    <source>
        <dbReference type="ARBA" id="ARBA00022833"/>
    </source>
</evidence>
<evidence type="ECO:0000256" key="2">
    <source>
        <dbReference type="ARBA" id="ARBA00009446"/>
    </source>
</evidence>
<dbReference type="SUPFAM" id="SSF57783">
    <property type="entry name" value="Zinc beta-ribbon"/>
    <property type="match status" value="1"/>
</dbReference>
<comment type="subunit">
    <text evidence="10">Monomer.</text>
</comment>
<evidence type="ECO:0000256" key="8">
    <source>
        <dbReference type="ARBA" id="ARBA00023125"/>
    </source>
</evidence>
<name>A0A1I4AKP7_9HYPH</name>
<feature type="active site" description="O-(5'-phospho-DNA)-tyrosine intermediate" evidence="10">
    <location>
        <position position="303"/>
    </location>
</feature>
<evidence type="ECO:0000256" key="9">
    <source>
        <dbReference type="ARBA" id="ARBA00023235"/>
    </source>
</evidence>
<dbReference type="PROSITE" id="PS52039">
    <property type="entry name" value="TOPO_IA_2"/>
    <property type="match status" value="1"/>
</dbReference>
<dbReference type="Gene3D" id="2.70.20.10">
    <property type="entry name" value="Topoisomerase I, domain 3"/>
    <property type="match status" value="1"/>
</dbReference>
<dbReference type="PROSITE" id="PS00396">
    <property type="entry name" value="TOPO_IA_1"/>
    <property type="match status" value="1"/>
</dbReference>
<evidence type="ECO:0000256" key="1">
    <source>
        <dbReference type="ARBA" id="ARBA00000213"/>
    </source>
</evidence>
<evidence type="ECO:0000256" key="7">
    <source>
        <dbReference type="ARBA" id="ARBA00023029"/>
    </source>
</evidence>
<keyword evidence="4" id="KW-0863">Zinc-finger</keyword>
<dbReference type="AlphaFoldDB" id="A0A1I4AKP7"/>
<dbReference type="InterPro" id="IPR013498">
    <property type="entry name" value="Topo_IA_Znf"/>
</dbReference>
<keyword evidence="5" id="KW-0862">Zinc</keyword>
<dbReference type="InterPro" id="IPR013824">
    <property type="entry name" value="Topo_IA_cen_sub1"/>
</dbReference>
<comment type="similarity">
    <text evidence="2 10">Belongs to the type IA topoisomerase family.</text>
</comment>
<dbReference type="CDD" id="cd00186">
    <property type="entry name" value="TOP1Ac"/>
    <property type="match status" value="1"/>
</dbReference>
<dbReference type="SMART" id="SM00436">
    <property type="entry name" value="TOP1Bc"/>
    <property type="match status" value="1"/>
</dbReference>
<feature type="site" description="Interaction with DNA" evidence="10">
    <location>
        <position position="142"/>
    </location>
</feature>
<evidence type="ECO:0000256" key="6">
    <source>
        <dbReference type="ARBA" id="ARBA00022842"/>
    </source>
</evidence>
<feature type="site" description="Interaction with DNA" evidence="10">
    <location>
        <position position="157"/>
    </location>
</feature>
<comment type="catalytic activity">
    <reaction evidence="1 10">
        <text>ATP-independent breakage of single-stranded DNA, followed by passage and rejoining.</text>
        <dbReference type="EC" id="5.6.2.1"/>
    </reaction>
</comment>
<sequence>MNVVIVESPAKAKTINKYLGKDFEVYASYGHVRDLPAKDGSVDPDADFAMLWDVDAKSGKRLSDIAKAVKDADRIILATDPDREGEAISWHVLEVLKAKRVLKDKRVERVVFNAITKAAVLDAMKNPRAIDEALVDAYLARRALDYLVGFNLSPVLWRKLPGARSAGRVQSVALRLVCDRELEIEKFVSREYWSLVAHLKTKAGEPFTARLVGADGNKITRLDIGAGAEAEAFKAALDAATFSVAEIEAKPAKRHPWAPFTTSTLQQEASRKLGFAPARTMQLAQRLYEGAEIDGETVGLITYMRTDGVDLAPEAVTSARAVIGKEFGAAYVPKAPRKYTVKAKNAQEAHEAIRPTDLTRLPKHVVRALEPDQAKLYELIWTRTVASQMESAELERTTVDILALAGDRKLDLRATGQVIRFDGFLRLYQEGRDDGEDEDSSRLPEMAKGEPLSKERIDASLHFTEPPPRFTEATLVKRMEELGIGRPSTYASTLAVLRERDYVRIDKKRLYPEDKGRLVTAFLESFFTRYVEYDFTADLEEKLDRVSNHEIDWKQVLREFWTDFSGALDGTKDLRTTQVLDSLNDILGPHIFPAKEDGSNPRACPSCGAGQLSLKLGKFGAFVGCSNYPECKFTRTLANAEAGELAQGDRPGVKVLGLDPATEEEITLRDGRFGVYVQQGEGDKPKRVSLPKTLAPGDLTLELALGLLSLPREVARHPETKDPILAAIGRYGPYVQHGKTYANIGKDEDILTIGGNRAIDLIVAKESGLTGRRFGNPDSAPSRVLGDHPSGGPVTIKAGRFGPYVNHGKINATLPGGSDPTTLTLEEGVALLTAKAAGSVSIQGRLLGEHPDGGPITVRAGRFGAYVNHGKINATLKKDASPEDVTLEEAIRLIEEKSAAGGGGRTAKKKAAPAKKPAAAKAPAKAAKLKTSGARTNGSARAAAPAAVKDDEPPFEATGKTPARALKAAPRAKPAAKAPAAKARKAKQG</sequence>
<gene>
    <name evidence="10" type="primary">topA</name>
    <name evidence="14" type="ORF">SAMN05444581_110134</name>
</gene>
<keyword evidence="9 10" id="KW-0413">Isomerase</keyword>
<dbReference type="PANTHER" id="PTHR42785">
    <property type="entry name" value="DNA TOPOISOMERASE, TYPE IA, CORE"/>
    <property type="match status" value="1"/>
</dbReference>
<feature type="domain" description="Topo IA-type catalytic" evidence="13">
    <location>
        <begin position="131"/>
        <end position="568"/>
    </location>
</feature>
<dbReference type="InterPro" id="IPR023406">
    <property type="entry name" value="Topo_IA_AS"/>
</dbReference>
<dbReference type="Gene3D" id="1.10.460.10">
    <property type="entry name" value="Topoisomerase I, domain 2"/>
    <property type="match status" value="1"/>
</dbReference>
<evidence type="ECO:0000313" key="14">
    <source>
        <dbReference type="EMBL" id="SFK56329.1"/>
    </source>
</evidence>
<dbReference type="RefSeq" id="WP_091682977.1">
    <property type="nucleotide sequence ID" value="NZ_FOSN01000010.1"/>
</dbReference>
<reference evidence="14 15" key="1">
    <citation type="submission" date="2016-10" db="EMBL/GenBank/DDBJ databases">
        <authorList>
            <person name="de Groot N.N."/>
        </authorList>
    </citation>
    <scope>NUCLEOTIDE SEQUENCE [LARGE SCALE GENOMIC DNA]</scope>
    <source>
        <strain evidence="14 15">NE2</strain>
    </source>
</reference>
<dbReference type="Pfam" id="PF01131">
    <property type="entry name" value="Topoisom_bac"/>
    <property type="match status" value="1"/>
</dbReference>
<dbReference type="PANTHER" id="PTHR42785:SF1">
    <property type="entry name" value="DNA TOPOISOMERASE"/>
    <property type="match status" value="1"/>
</dbReference>
<comment type="function">
    <text evidence="10">Releases the supercoiling and torsional tension of DNA, which is introduced during the DNA replication and transcription, by transiently cleaving and rejoining one strand of the DNA duplex. Introduces a single-strand break via transesterification at a target site in duplex DNA. The scissile phosphodiester is attacked by the catalytic tyrosine of the enzyme, resulting in the formation of a DNA-(5'-phosphotyrosyl)-enzyme intermediate and the expulsion of a 3'-OH DNA strand. The free DNA strand then undergoes passage around the unbroken strand, thus removing DNA supercoils. Finally, in the religation step, the DNA 3'-OH attacks the covalent intermediate to expel the active-site tyrosine and restore the DNA phosphodiester backbone.</text>
</comment>
<dbReference type="EC" id="5.6.2.1" evidence="10"/>
<dbReference type="PROSITE" id="PS50880">
    <property type="entry name" value="TOPRIM"/>
    <property type="match status" value="1"/>
</dbReference>
<feature type="site" description="Interaction with DNA" evidence="10">
    <location>
        <position position="500"/>
    </location>
</feature>
<dbReference type="HAMAP" id="MF_00952">
    <property type="entry name" value="Topoisom_1_prok"/>
    <property type="match status" value="1"/>
</dbReference>
<feature type="site" description="Interaction with DNA" evidence="10">
    <location>
        <position position="305"/>
    </location>
</feature>
<evidence type="ECO:0000256" key="10">
    <source>
        <dbReference type="HAMAP-Rule" id="MF_00952"/>
    </source>
</evidence>
<accession>A0A1I4AKP7</accession>
<dbReference type="InterPro" id="IPR003601">
    <property type="entry name" value="Topo_IA_2"/>
</dbReference>
<dbReference type="InterPro" id="IPR028612">
    <property type="entry name" value="Topoisom_1_IA"/>
</dbReference>
<dbReference type="Pfam" id="PF01751">
    <property type="entry name" value="Toprim"/>
    <property type="match status" value="1"/>
</dbReference>
<dbReference type="SMART" id="SM00437">
    <property type="entry name" value="TOP1Ac"/>
    <property type="match status" value="1"/>
</dbReference>
<feature type="site" description="Interaction with DNA" evidence="10">
    <location>
        <position position="31"/>
    </location>
</feature>
<dbReference type="InterPro" id="IPR034149">
    <property type="entry name" value="TOPRIM_TopoI"/>
</dbReference>